<keyword evidence="3" id="KW-1185">Reference proteome</keyword>
<evidence type="ECO:0000256" key="1">
    <source>
        <dbReference type="SAM" id="Phobius"/>
    </source>
</evidence>
<feature type="transmembrane region" description="Helical" evidence="1">
    <location>
        <begin position="52"/>
        <end position="71"/>
    </location>
</feature>
<evidence type="ECO:0000313" key="3">
    <source>
        <dbReference type="Proteomes" id="UP000634136"/>
    </source>
</evidence>
<accession>A0A834SX09</accession>
<dbReference type="EMBL" id="JAAIUW010000010">
    <property type="protein sequence ID" value="KAF7812108.1"/>
    <property type="molecule type" value="Genomic_DNA"/>
</dbReference>
<reference evidence="2" key="1">
    <citation type="submission" date="2020-09" db="EMBL/GenBank/DDBJ databases">
        <title>Genome-Enabled Discovery of Anthraquinone Biosynthesis in Senna tora.</title>
        <authorList>
            <person name="Kang S.-H."/>
            <person name="Pandey R.P."/>
            <person name="Lee C.-M."/>
            <person name="Sim J.-S."/>
            <person name="Jeong J.-T."/>
            <person name="Choi B.-S."/>
            <person name="Jung M."/>
            <person name="Ginzburg D."/>
            <person name="Zhao K."/>
            <person name="Won S.Y."/>
            <person name="Oh T.-J."/>
            <person name="Yu Y."/>
            <person name="Kim N.-H."/>
            <person name="Lee O.R."/>
            <person name="Lee T.-H."/>
            <person name="Bashyal P."/>
            <person name="Kim T.-S."/>
            <person name="Lee W.-H."/>
            <person name="Kawkins C."/>
            <person name="Kim C.-K."/>
            <person name="Kim J.S."/>
            <person name="Ahn B.O."/>
            <person name="Rhee S.Y."/>
            <person name="Sohng J.K."/>
        </authorList>
    </citation>
    <scope>NUCLEOTIDE SEQUENCE</scope>
    <source>
        <tissue evidence="2">Leaf</tissue>
    </source>
</reference>
<keyword evidence="1" id="KW-1133">Transmembrane helix</keyword>
<dbReference type="Proteomes" id="UP000634136">
    <property type="component" value="Unassembled WGS sequence"/>
</dbReference>
<protein>
    <submittedName>
        <fullName evidence="2">Uncharacterized protein</fullName>
    </submittedName>
</protein>
<comment type="caution">
    <text evidence="2">The sequence shown here is derived from an EMBL/GenBank/DDBJ whole genome shotgun (WGS) entry which is preliminary data.</text>
</comment>
<gene>
    <name evidence="2" type="ORF">G2W53_033084</name>
</gene>
<name>A0A834SX09_9FABA</name>
<dbReference type="AlphaFoldDB" id="A0A834SX09"/>
<keyword evidence="1" id="KW-0472">Membrane</keyword>
<organism evidence="2 3">
    <name type="scientific">Senna tora</name>
    <dbReference type="NCBI Taxonomy" id="362788"/>
    <lineage>
        <taxon>Eukaryota</taxon>
        <taxon>Viridiplantae</taxon>
        <taxon>Streptophyta</taxon>
        <taxon>Embryophyta</taxon>
        <taxon>Tracheophyta</taxon>
        <taxon>Spermatophyta</taxon>
        <taxon>Magnoliopsida</taxon>
        <taxon>eudicotyledons</taxon>
        <taxon>Gunneridae</taxon>
        <taxon>Pentapetalae</taxon>
        <taxon>rosids</taxon>
        <taxon>fabids</taxon>
        <taxon>Fabales</taxon>
        <taxon>Fabaceae</taxon>
        <taxon>Caesalpinioideae</taxon>
        <taxon>Cassia clade</taxon>
        <taxon>Senna</taxon>
    </lineage>
</organism>
<feature type="transmembrane region" description="Helical" evidence="1">
    <location>
        <begin position="91"/>
        <end position="114"/>
    </location>
</feature>
<evidence type="ECO:0000313" key="2">
    <source>
        <dbReference type="EMBL" id="KAF7812108.1"/>
    </source>
</evidence>
<sequence>MAVSSSGKSKIWHNRKAVGHGRASAVLGYKVRSSNMVDVETRLPSFGRNLHIRYLTSSLLLFPSYPSLVLPTLMATRRHGHPLLPFPALHLLYALLTTHHHSFVIVVIVTVEIYHRCRRDPSLLPSRSIIIVVEICHHRHQDSSPLSSRSVIVVVEIHHRCHRNPSLSPSRSIIIVVEIRHHRC</sequence>
<keyword evidence="1" id="KW-0812">Transmembrane</keyword>
<proteinExistence type="predicted"/>